<dbReference type="AlphaFoldDB" id="A0AA39Z1N9"/>
<sequence length="442" mass="50338">MSLFPIDPTAVDLTRSLNHDICRLWELAREIDKTTLLCDTWVLPPCMSQNVDTIIQLACVIKFKTQTLPTSITDDMDTATLDDVEAVWRHRFKVKAVNLLFDDNQLARHVNGNHPHHYRPKEEEEEEEEEEANWLQQLLHLFTFKDRLLCCHMFFTEEAALVLQPCSPGRFAAQATRLRQALAHQKEMIKRLFLLISVMIIALDGPEGIEAGSGTELIFVKPLFGMLRQLEKDRLAGWKEEEKLVYSPGGEGHNFSRVLEQMWEIISEMGCECTLAHVYLQAFSDGFKVDLWGRRRERLLWGYKCCPRSELVFDRFTFFPDGGGAEEKVDCPVCLQDLFGQQFSPVLELPCRHRFHLECLLPWLGLKGTSGGSLSDGKPVALLNACPLCRGVVTLLGFVLAADEEIREGEGGQEEGGEEEDEENKEEEEENGIIVDYHVVDE</sequence>
<keyword evidence="3" id="KW-0862">Zinc</keyword>
<dbReference type="GO" id="GO:0008270">
    <property type="term" value="F:zinc ion binding"/>
    <property type="evidence" value="ECO:0007669"/>
    <property type="project" value="UniProtKB-KW"/>
</dbReference>
<protein>
    <recommendedName>
        <fullName evidence="6">RING-type domain-containing protein</fullName>
    </recommendedName>
</protein>
<evidence type="ECO:0000256" key="1">
    <source>
        <dbReference type="ARBA" id="ARBA00022723"/>
    </source>
</evidence>
<dbReference type="Pfam" id="PF13639">
    <property type="entry name" value="zf-RING_2"/>
    <property type="match status" value="1"/>
</dbReference>
<name>A0AA39Z1N9_9PEZI</name>
<feature type="compositionally biased region" description="Acidic residues" evidence="5">
    <location>
        <begin position="406"/>
        <end position="431"/>
    </location>
</feature>
<proteinExistence type="predicted"/>
<dbReference type="PANTHER" id="PTHR15710">
    <property type="entry name" value="E3 UBIQUITIN-PROTEIN LIGASE PRAJA"/>
    <property type="match status" value="1"/>
</dbReference>
<gene>
    <name evidence="7" type="ORF">QBC41DRAFT_307026</name>
</gene>
<evidence type="ECO:0000259" key="6">
    <source>
        <dbReference type="PROSITE" id="PS50089"/>
    </source>
</evidence>
<organism evidence="7 8">
    <name type="scientific">Cercophora samala</name>
    <dbReference type="NCBI Taxonomy" id="330535"/>
    <lineage>
        <taxon>Eukaryota</taxon>
        <taxon>Fungi</taxon>
        <taxon>Dikarya</taxon>
        <taxon>Ascomycota</taxon>
        <taxon>Pezizomycotina</taxon>
        <taxon>Sordariomycetes</taxon>
        <taxon>Sordariomycetidae</taxon>
        <taxon>Sordariales</taxon>
        <taxon>Lasiosphaeriaceae</taxon>
        <taxon>Cercophora</taxon>
    </lineage>
</organism>
<dbReference type="GO" id="GO:0005737">
    <property type="term" value="C:cytoplasm"/>
    <property type="evidence" value="ECO:0007669"/>
    <property type="project" value="TreeGrafter"/>
</dbReference>
<dbReference type="InterPro" id="IPR001841">
    <property type="entry name" value="Znf_RING"/>
</dbReference>
<accession>A0AA39Z1N9</accession>
<dbReference type="GO" id="GO:0061630">
    <property type="term" value="F:ubiquitin protein ligase activity"/>
    <property type="evidence" value="ECO:0007669"/>
    <property type="project" value="TreeGrafter"/>
</dbReference>
<evidence type="ECO:0000256" key="2">
    <source>
        <dbReference type="ARBA" id="ARBA00022771"/>
    </source>
</evidence>
<feature type="domain" description="RING-type" evidence="6">
    <location>
        <begin position="331"/>
        <end position="390"/>
    </location>
</feature>
<dbReference type="PANTHER" id="PTHR15710:SF243">
    <property type="entry name" value="E3 UBIQUITIN-PROTEIN LIGASE PRAJA-2 ISOFORM X1"/>
    <property type="match status" value="1"/>
</dbReference>
<evidence type="ECO:0000313" key="8">
    <source>
        <dbReference type="Proteomes" id="UP001174997"/>
    </source>
</evidence>
<keyword evidence="2 4" id="KW-0863">Zinc-finger</keyword>
<dbReference type="EMBL" id="JAULSY010000138">
    <property type="protein sequence ID" value="KAK0662538.1"/>
    <property type="molecule type" value="Genomic_DNA"/>
</dbReference>
<evidence type="ECO:0000256" key="4">
    <source>
        <dbReference type="PROSITE-ProRule" id="PRU00175"/>
    </source>
</evidence>
<evidence type="ECO:0000313" key="7">
    <source>
        <dbReference type="EMBL" id="KAK0662538.1"/>
    </source>
</evidence>
<dbReference type="SMART" id="SM00184">
    <property type="entry name" value="RING"/>
    <property type="match status" value="1"/>
</dbReference>
<reference evidence="7" key="1">
    <citation type="submission" date="2023-06" db="EMBL/GenBank/DDBJ databases">
        <title>Genome-scale phylogeny and comparative genomics of the fungal order Sordariales.</title>
        <authorList>
            <consortium name="Lawrence Berkeley National Laboratory"/>
            <person name="Hensen N."/>
            <person name="Bonometti L."/>
            <person name="Westerberg I."/>
            <person name="Brannstrom I.O."/>
            <person name="Guillou S."/>
            <person name="Cros-Aarteil S."/>
            <person name="Calhoun S."/>
            <person name="Haridas S."/>
            <person name="Kuo A."/>
            <person name="Mondo S."/>
            <person name="Pangilinan J."/>
            <person name="Riley R."/>
            <person name="Labutti K."/>
            <person name="Andreopoulos B."/>
            <person name="Lipzen A."/>
            <person name="Chen C."/>
            <person name="Yanf M."/>
            <person name="Daum C."/>
            <person name="Ng V."/>
            <person name="Clum A."/>
            <person name="Steindorff A."/>
            <person name="Ohm R."/>
            <person name="Martin F."/>
            <person name="Silar P."/>
            <person name="Natvig D."/>
            <person name="Lalanne C."/>
            <person name="Gautier V."/>
            <person name="Ament-Velasquez S.L."/>
            <person name="Kruys A."/>
            <person name="Hutchinson M.I."/>
            <person name="Powell A.J."/>
            <person name="Barry K."/>
            <person name="Miller A.N."/>
            <person name="Grigoriev I.V."/>
            <person name="Debuchy R."/>
            <person name="Gladieux P."/>
            <person name="Thoren M.H."/>
            <person name="Johannesson H."/>
        </authorList>
    </citation>
    <scope>NUCLEOTIDE SEQUENCE</scope>
    <source>
        <strain evidence="7">CBS 307.81</strain>
    </source>
</reference>
<dbReference type="InterPro" id="IPR013083">
    <property type="entry name" value="Znf_RING/FYVE/PHD"/>
</dbReference>
<keyword evidence="1" id="KW-0479">Metal-binding</keyword>
<evidence type="ECO:0000256" key="5">
    <source>
        <dbReference type="SAM" id="MobiDB-lite"/>
    </source>
</evidence>
<feature type="region of interest" description="Disordered" evidence="5">
    <location>
        <begin position="406"/>
        <end position="442"/>
    </location>
</feature>
<evidence type="ECO:0000256" key="3">
    <source>
        <dbReference type="ARBA" id="ARBA00022833"/>
    </source>
</evidence>
<comment type="caution">
    <text evidence="7">The sequence shown here is derived from an EMBL/GenBank/DDBJ whole genome shotgun (WGS) entry which is preliminary data.</text>
</comment>
<dbReference type="Gene3D" id="3.30.40.10">
    <property type="entry name" value="Zinc/RING finger domain, C3HC4 (zinc finger)"/>
    <property type="match status" value="1"/>
</dbReference>
<dbReference type="GO" id="GO:0016567">
    <property type="term" value="P:protein ubiquitination"/>
    <property type="evidence" value="ECO:0007669"/>
    <property type="project" value="TreeGrafter"/>
</dbReference>
<dbReference type="Proteomes" id="UP001174997">
    <property type="component" value="Unassembled WGS sequence"/>
</dbReference>
<keyword evidence="8" id="KW-1185">Reference proteome</keyword>
<dbReference type="SUPFAM" id="SSF57850">
    <property type="entry name" value="RING/U-box"/>
    <property type="match status" value="1"/>
</dbReference>
<dbReference type="PROSITE" id="PS50089">
    <property type="entry name" value="ZF_RING_2"/>
    <property type="match status" value="1"/>
</dbReference>